<comment type="domain">
    <text evidence="10">Consists of 16-stranded beta-barrel sheets, with large surface-exposed loops, that form a transmembrane pore at the center of each barrel. The pore is partially ocluded by a peptide loop that folds into the pore lumen.</text>
</comment>
<keyword evidence="7 10" id="KW-0626">Porin</keyword>
<dbReference type="GO" id="GO:0015288">
    <property type="term" value="F:porin activity"/>
    <property type="evidence" value="ECO:0007669"/>
    <property type="project" value="UniProtKB-KW"/>
</dbReference>
<dbReference type="AlphaFoldDB" id="A0A512JKM8"/>
<feature type="signal peptide" evidence="10">
    <location>
        <begin position="1"/>
        <end position="23"/>
    </location>
</feature>
<dbReference type="RefSeq" id="WP_147046795.1">
    <property type="nucleotide sequence ID" value="NZ_BJZV01000012.1"/>
</dbReference>
<organism evidence="11 12">
    <name type="scientific">Methylobacterium gnaphalii</name>
    <dbReference type="NCBI Taxonomy" id="1010610"/>
    <lineage>
        <taxon>Bacteria</taxon>
        <taxon>Pseudomonadati</taxon>
        <taxon>Pseudomonadota</taxon>
        <taxon>Alphaproteobacteria</taxon>
        <taxon>Hyphomicrobiales</taxon>
        <taxon>Methylobacteriaceae</taxon>
        <taxon>Methylobacterium</taxon>
    </lineage>
</organism>
<dbReference type="Pfam" id="PF02530">
    <property type="entry name" value="Porin_2"/>
    <property type="match status" value="1"/>
</dbReference>
<accession>A0A512JKM8</accession>
<reference evidence="11 12" key="1">
    <citation type="submission" date="2019-07" db="EMBL/GenBank/DDBJ databases">
        <title>Whole genome shotgun sequence of Methylobacterium gnaphalii NBRC 107716.</title>
        <authorList>
            <person name="Hosoyama A."/>
            <person name="Uohara A."/>
            <person name="Ohji S."/>
            <person name="Ichikawa N."/>
        </authorList>
    </citation>
    <scope>NUCLEOTIDE SEQUENCE [LARGE SCALE GENOMIC DNA]</scope>
    <source>
        <strain evidence="11 12">NBRC 107716</strain>
    </source>
</reference>
<evidence type="ECO:0000313" key="12">
    <source>
        <dbReference type="Proteomes" id="UP000321750"/>
    </source>
</evidence>
<dbReference type="Proteomes" id="UP000321750">
    <property type="component" value="Unassembled WGS sequence"/>
</dbReference>
<evidence type="ECO:0000256" key="4">
    <source>
        <dbReference type="ARBA" id="ARBA00022692"/>
    </source>
</evidence>
<evidence type="ECO:0000313" key="11">
    <source>
        <dbReference type="EMBL" id="GEP10517.1"/>
    </source>
</evidence>
<keyword evidence="5 10" id="KW-0732">Signal</keyword>
<evidence type="ECO:0000256" key="9">
    <source>
        <dbReference type="ARBA" id="ARBA00023237"/>
    </source>
</evidence>
<dbReference type="EMBL" id="BJZV01000012">
    <property type="protein sequence ID" value="GEP10517.1"/>
    <property type="molecule type" value="Genomic_DNA"/>
</dbReference>
<name>A0A512JKM8_9HYPH</name>
<comment type="function">
    <text evidence="10">Forms passive diffusion pores that allow small molecular weight hydrophilic materials across the outer membrane.</text>
</comment>
<sequence length="546" mass="57475">MYGIRSVLLGGTAGIAALGTAHAADLPVKKGAPIEYVRVCGAYGAGFFYIPGTDTCLRISGRARFEAGTIPNPDRSRGSGDASQFRGLLRIALDARTQTDYGTLRAFVRAEMASRSGTLLSSATQLRIANSFYATGQDAFSRVQNFVVTEKAFIQFAGLTAGRASSFFDFYAHDYELIGTTGGSDISSTNLLAYTKTFDGGLSATISMEDPAFRRQPVYSPSFTTTGATVGASTFLGIGSNAPAPIILTMNGFDATNAAYLDAVQRSRLPDFVGALRYDAPWGSAQLSAALHETNVGGFLTTAGVGGAAGPGPAATQALLAARGIRSGAQTADGWAVQGGVKVNLPMIAPGDGFYLQGAYAEGAILYTGYTYLTGSYSTNLTPVQGASFNQYVPDAVINPLTGKLDLTKAFTVSAAYLHYWTPQWRSAFFGSYGHVNFSKGTRQAFSLLGTNFPTGTPPNAFTNPAAFALSPVLRDNGQITAGASIIWSPVKDLDIGVEGTYIGTSVLEGRVADATRPGNDANGVPIHTVKRYDATQIRMRVQRDF</sequence>
<keyword evidence="6 10" id="KW-0406">Ion transport</keyword>
<feature type="chain" id="PRO_5022263980" description="Porin" evidence="10">
    <location>
        <begin position="24"/>
        <end position="546"/>
    </location>
</feature>
<evidence type="ECO:0000256" key="8">
    <source>
        <dbReference type="ARBA" id="ARBA00023136"/>
    </source>
</evidence>
<evidence type="ECO:0000256" key="6">
    <source>
        <dbReference type="ARBA" id="ARBA00023065"/>
    </source>
</evidence>
<dbReference type="GO" id="GO:0046930">
    <property type="term" value="C:pore complex"/>
    <property type="evidence" value="ECO:0007669"/>
    <property type="project" value="UniProtKB-KW"/>
</dbReference>
<comment type="similarity">
    <text evidence="1 10">Belongs to the alphaproteobacteria porin family.</text>
</comment>
<keyword evidence="3 10" id="KW-1134">Transmembrane beta strand</keyword>
<evidence type="ECO:0000256" key="3">
    <source>
        <dbReference type="ARBA" id="ARBA00022452"/>
    </source>
</evidence>
<keyword evidence="12" id="KW-1185">Reference proteome</keyword>
<evidence type="ECO:0000256" key="5">
    <source>
        <dbReference type="ARBA" id="ARBA00022729"/>
    </source>
</evidence>
<dbReference type="GO" id="GO:0006811">
    <property type="term" value="P:monoatomic ion transport"/>
    <property type="evidence" value="ECO:0007669"/>
    <property type="project" value="UniProtKB-KW"/>
</dbReference>
<comment type="subcellular location">
    <subcellularLocation>
        <location evidence="10">Cell outer membrane</location>
        <topology evidence="10">Multi-pass membrane protein</topology>
    </subcellularLocation>
</comment>
<keyword evidence="4 10" id="KW-0812">Transmembrane</keyword>
<proteinExistence type="inferred from homology"/>
<keyword evidence="9 10" id="KW-0998">Cell outer membrane</keyword>
<evidence type="ECO:0000256" key="10">
    <source>
        <dbReference type="RuleBase" id="RU364005"/>
    </source>
</evidence>
<dbReference type="GO" id="GO:0009279">
    <property type="term" value="C:cell outer membrane"/>
    <property type="evidence" value="ECO:0007669"/>
    <property type="project" value="UniProtKB-SubCell"/>
</dbReference>
<protein>
    <recommendedName>
        <fullName evidence="10">Porin</fullName>
    </recommendedName>
</protein>
<gene>
    <name evidence="11" type="ORF">MGN01_23620</name>
</gene>
<comment type="caution">
    <text evidence="11">The sequence shown here is derived from an EMBL/GenBank/DDBJ whole genome shotgun (WGS) entry which is preliminary data.</text>
</comment>
<evidence type="ECO:0000256" key="1">
    <source>
        <dbReference type="ARBA" id="ARBA00009521"/>
    </source>
</evidence>
<evidence type="ECO:0000256" key="7">
    <source>
        <dbReference type="ARBA" id="ARBA00023114"/>
    </source>
</evidence>
<dbReference type="OrthoDB" id="7801681at2"/>
<evidence type="ECO:0000256" key="2">
    <source>
        <dbReference type="ARBA" id="ARBA00022448"/>
    </source>
</evidence>
<keyword evidence="2 10" id="KW-0813">Transport</keyword>
<dbReference type="InterPro" id="IPR003684">
    <property type="entry name" value="Porin_alphabac"/>
</dbReference>
<keyword evidence="8 10" id="KW-0472">Membrane</keyword>